<dbReference type="Gene3D" id="1.10.10.1440">
    <property type="entry name" value="PHAX RNA-binding domain"/>
    <property type="match status" value="1"/>
</dbReference>
<evidence type="ECO:0000256" key="6">
    <source>
        <dbReference type="ARBA" id="ARBA00022490"/>
    </source>
</evidence>
<feature type="region of interest" description="Disordered" evidence="11">
    <location>
        <begin position="124"/>
        <end position="174"/>
    </location>
</feature>
<dbReference type="InterPro" id="IPR038092">
    <property type="entry name" value="PHAX_RNA-binding_sf"/>
</dbReference>
<comment type="similarity">
    <text evidence="3">Belongs to the PHAX family.</text>
</comment>
<dbReference type="GO" id="GO:0006408">
    <property type="term" value="P:snRNA export from nucleus"/>
    <property type="evidence" value="ECO:0007669"/>
    <property type="project" value="InterPro"/>
</dbReference>
<keyword evidence="7" id="KW-0694">RNA-binding</keyword>
<dbReference type="GO" id="GO:0003723">
    <property type="term" value="F:RNA binding"/>
    <property type="evidence" value="ECO:0007669"/>
    <property type="project" value="UniProtKB-KW"/>
</dbReference>
<keyword evidence="5" id="KW-0813">Transport</keyword>
<evidence type="ECO:0000256" key="10">
    <source>
        <dbReference type="ARBA" id="ARBA00030834"/>
    </source>
</evidence>
<sequence length="174" mass="19798">MGSRKRLLKERLPPRSFDRSVSREHYGVDFDSPPANVVTAITNFLDEQREDLVELIVKTLGVKRALEFCYLTEDIENAGGLPTADGSRRRTPGGVYFLTIRRSDTVSREERKVIFRETSTEKALKKRLRQAQRRRGRRGAEAKLSDPPAANCDNSCDFENLPSPNVYLDEPDVD</sequence>
<feature type="domain" description="Phosphorylated adapter RNA export protein RNA-binding" evidence="12">
    <location>
        <begin position="38"/>
        <end position="118"/>
    </location>
</feature>
<dbReference type="GO" id="GO:0005634">
    <property type="term" value="C:nucleus"/>
    <property type="evidence" value="ECO:0007669"/>
    <property type="project" value="UniProtKB-SubCell"/>
</dbReference>
<evidence type="ECO:0000256" key="2">
    <source>
        <dbReference type="ARBA" id="ARBA00004496"/>
    </source>
</evidence>
<evidence type="ECO:0000256" key="9">
    <source>
        <dbReference type="ARBA" id="ARBA00023242"/>
    </source>
</evidence>
<dbReference type="AlphaFoldDB" id="A0A3P6HNG9"/>
<dbReference type="GO" id="GO:0005737">
    <property type="term" value="C:cytoplasm"/>
    <property type="evidence" value="ECO:0007669"/>
    <property type="project" value="UniProtKB-SubCell"/>
</dbReference>
<dbReference type="GO" id="GO:0015031">
    <property type="term" value="P:protein transport"/>
    <property type="evidence" value="ECO:0007669"/>
    <property type="project" value="UniProtKB-KW"/>
</dbReference>
<comment type="subcellular location">
    <subcellularLocation>
        <location evidence="2">Cytoplasm</location>
    </subcellularLocation>
    <subcellularLocation>
        <location evidence="1">Nucleus</location>
    </subcellularLocation>
</comment>
<dbReference type="Pfam" id="PF10258">
    <property type="entry name" value="PHAX_RNA-bd"/>
    <property type="match status" value="1"/>
</dbReference>
<evidence type="ECO:0000256" key="1">
    <source>
        <dbReference type="ARBA" id="ARBA00004123"/>
    </source>
</evidence>
<dbReference type="PANTHER" id="PTHR13135:SF0">
    <property type="entry name" value="PHOSPHORYLATED ADAPTER RNA EXPORT PROTEIN"/>
    <property type="match status" value="1"/>
</dbReference>
<accession>A0A3P6HNG9</accession>
<dbReference type="InterPro" id="IPR019385">
    <property type="entry name" value="PHAX_RNA-binding_domain"/>
</dbReference>
<feature type="compositionally biased region" description="Basic residues" evidence="11">
    <location>
        <begin position="124"/>
        <end position="137"/>
    </location>
</feature>
<evidence type="ECO:0000313" key="14">
    <source>
        <dbReference type="Proteomes" id="UP000267029"/>
    </source>
</evidence>
<name>A0A3P6HNG9_MESCO</name>
<dbReference type="InterPro" id="IPR039047">
    <property type="entry name" value="PHAX"/>
</dbReference>
<dbReference type="EMBL" id="UXSR01000794">
    <property type="protein sequence ID" value="VDD77459.1"/>
    <property type="molecule type" value="Genomic_DNA"/>
</dbReference>
<dbReference type="PANTHER" id="PTHR13135">
    <property type="entry name" value="CYTOSOLIC RESINIFERATOXIN BINDING PROTEIN RBP-26"/>
    <property type="match status" value="1"/>
</dbReference>
<keyword evidence="8" id="KW-0653">Protein transport</keyword>
<evidence type="ECO:0000256" key="11">
    <source>
        <dbReference type="SAM" id="MobiDB-lite"/>
    </source>
</evidence>
<gene>
    <name evidence="13" type="ORF">MCOS_LOCUS3462</name>
</gene>
<evidence type="ECO:0000256" key="5">
    <source>
        <dbReference type="ARBA" id="ARBA00022448"/>
    </source>
</evidence>
<evidence type="ECO:0000256" key="7">
    <source>
        <dbReference type="ARBA" id="ARBA00022884"/>
    </source>
</evidence>
<evidence type="ECO:0000256" key="3">
    <source>
        <dbReference type="ARBA" id="ARBA00006094"/>
    </source>
</evidence>
<evidence type="ECO:0000256" key="8">
    <source>
        <dbReference type="ARBA" id="ARBA00022927"/>
    </source>
</evidence>
<dbReference type="Proteomes" id="UP000267029">
    <property type="component" value="Unassembled WGS sequence"/>
</dbReference>
<protein>
    <recommendedName>
        <fullName evidence="4">Phosphorylated adapter RNA export protein</fullName>
    </recommendedName>
    <alternativeName>
        <fullName evidence="10">RNA U small nuclear RNA export adapter protein</fullName>
    </alternativeName>
</protein>
<reference evidence="13 14" key="1">
    <citation type="submission" date="2018-10" db="EMBL/GenBank/DDBJ databases">
        <authorList>
            <consortium name="Pathogen Informatics"/>
        </authorList>
    </citation>
    <scope>NUCLEOTIDE SEQUENCE [LARGE SCALE GENOMIC DNA]</scope>
</reference>
<dbReference type="OrthoDB" id="20573at2759"/>
<keyword evidence="6" id="KW-0963">Cytoplasm</keyword>
<organism evidence="13 14">
    <name type="scientific">Mesocestoides corti</name>
    <name type="common">Flatworm</name>
    <dbReference type="NCBI Taxonomy" id="53468"/>
    <lineage>
        <taxon>Eukaryota</taxon>
        <taxon>Metazoa</taxon>
        <taxon>Spiralia</taxon>
        <taxon>Lophotrochozoa</taxon>
        <taxon>Platyhelminthes</taxon>
        <taxon>Cestoda</taxon>
        <taxon>Eucestoda</taxon>
        <taxon>Cyclophyllidea</taxon>
        <taxon>Mesocestoididae</taxon>
        <taxon>Mesocestoides</taxon>
    </lineage>
</organism>
<evidence type="ECO:0000256" key="4">
    <source>
        <dbReference type="ARBA" id="ARBA00016856"/>
    </source>
</evidence>
<keyword evidence="14" id="KW-1185">Reference proteome</keyword>
<evidence type="ECO:0000313" key="13">
    <source>
        <dbReference type="EMBL" id="VDD77459.1"/>
    </source>
</evidence>
<keyword evidence="9" id="KW-0539">Nucleus</keyword>
<dbReference type="STRING" id="53468.A0A3P6HNG9"/>
<evidence type="ECO:0000259" key="12">
    <source>
        <dbReference type="Pfam" id="PF10258"/>
    </source>
</evidence>
<proteinExistence type="inferred from homology"/>